<name>A0AA88XC21_9ASTE</name>
<dbReference type="Gene3D" id="3.90.25.10">
    <property type="entry name" value="UDP-galactose 4-epimerase, domain 1"/>
    <property type="match status" value="1"/>
</dbReference>
<dbReference type="InterPro" id="IPR008030">
    <property type="entry name" value="NmrA-like"/>
</dbReference>
<dbReference type="PANTHER" id="PTHR43349:SF9">
    <property type="entry name" value="PHENYLCOUMARAN BENZYLIC ETHER REDUCTASE-LIKE PROTEIN"/>
    <property type="match status" value="1"/>
</dbReference>
<dbReference type="Pfam" id="PF05368">
    <property type="entry name" value="NmrA"/>
    <property type="match status" value="1"/>
</dbReference>
<evidence type="ECO:0000259" key="1">
    <source>
        <dbReference type="Pfam" id="PF05368"/>
    </source>
</evidence>
<accession>A0AA88XC21</accession>
<feature type="domain" description="NmrA-like" evidence="1">
    <location>
        <begin position="8"/>
        <end position="71"/>
    </location>
</feature>
<comment type="caution">
    <text evidence="2">The sequence shown here is derived from an EMBL/GenBank/DDBJ whole genome shotgun (WGS) entry which is preliminary data.</text>
</comment>
<dbReference type="InterPro" id="IPR036291">
    <property type="entry name" value="NAD(P)-bd_dom_sf"/>
</dbReference>
<sequence>MTILLSMAMVKLKDDIAMYTIKVATDPRTSNSVVIFRPPSNVVTQLQLISVWKKKTGQNFKRLHVPEEEILILAKSKAPHFKMNIPSDRLLKMGTPLYGFSNPLLQSKGSLRYQSPSAPLRLKPTYNSILGRTALNQLKAVVPTYHLKMKFPMEHGVGEVKGDQ</sequence>
<dbReference type="Proteomes" id="UP001188597">
    <property type="component" value="Unassembled WGS sequence"/>
</dbReference>
<reference evidence="2" key="1">
    <citation type="submission" date="2022-12" db="EMBL/GenBank/DDBJ databases">
        <title>Draft genome assemblies for two species of Escallonia (Escalloniales).</title>
        <authorList>
            <person name="Chanderbali A."/>
            <person name="Dervinis C."/>
            <person name="Anghel I."/>
            <person name="Soltis D."/>
            <person name="Soltis P."/>
            <person name="Zapata F."/>
        </authorList>
    </citation>
    <scope>NUCLEOTIDE SEQUENCE</scope>
    <source>
        <strain evidence="2">UCBG64.0493</strain>
        <tissue evidence="2">Leaf</tissue>
    </source>
</reference>
<evidence type="ECO:0000313" key="3">
    <source>
        <dbReference type="Proteomes" id="UP001188597"/>
    </source>
</evidence>
<feature type="non-terminal residue" evidence="2">
    <location>
        <position position="1"/>
    </location>
</feature>
<organism evidence="2 3">
    <name type="scientific">Escallonia herrerae</name>
    <dbReference type="NCBI Taxonomy" id="1293975"/>
    <lineage>
        <taxon>Eukaryota</taxon>
        <taxon>Viridiplantae</taxon>
        <taxon>Streptophyta</taxon>
        <taxon>Embryophyta</taxon>
        <taxon>Tracheophyta</taxon>
        <taxon>Spermatophyta</taxon>
        <taxon>Magnoliopsida</taxon>
        <taxon>eudicotyledons</taxon>
        <taxon>Gunneridae</taxon>
        <taxon>Pentapetalae</taxon>
        <taxon>asterids</taxon>
        <taxon>campanulids</taxon>
        <taxon>Escalloniales</taxon>
        <taxon>Escalloniaceae</taxon>
        <taxon>Escallonia</taxon>
    </lineage>
</organism>
<dbReference type="Gene3D" id="3.40.50.720">
    <property type="entry name" value="NAD(P)-binding Rossmann-like Domain"/>
    <property type="match status" value="1"/>
</dbReference>
<gene>
    <name evidence="2" type="ORF">RJ639_000611</name>
</gene>
<dbReference type="EMBL" id="JAVXUP010000001">
    <property type="protein sequence ID" value="KAK3043912.1"/>
    <property type="molecule type" value="Genomic_DNA"/>
</dbReference>
<dbReference type="AlphaFoldDB" id="A0AA88XC21"/>
<dbReference type="SUPFAM" id="SSF51735">
    <property type="entry name" value="NAD(P)-binding Rossmann-fold domains"/>
    <property type="match status" value="1"/>
</dbReference>
<dbReference type="InterPro" id="IPR050608">
    <property type="entry name" value="NmrA-type/Isoflavone_red_sf"/>
</dbReference>
<dbReference type="PANTHER" id="PTHR43349">
    <property type="entry name" value="PINORESINOL REDUCTASE-RELATED"/>
    <property type="match status" value="1"/>
</dbReference>
<evidence type="ECO:0000313" key="2">
    <source>
        <dbReference type="EMBL" id="KAK3043912.1"/>
    </source>
</evidence>
<keyword evidence="3" id="KW-1185">Reference proteome</keyword>
<protein>
    <recommendedName>
        <fullName evidence="1">NmrA-like domain-containing protein</fullName>
    </recommendedName>
</protein>
<proteinExistence type="predicted"/>